<feature type="transmembrane region" description="Helical" evidence="1">
    <location>
        <begin position="317"/>
        <end position="339"/>
    </location>
</feature>
<dbReference type="Pfam" id="PF13347">
    <property type="entry name" value="MFS_2"/>
    <property type="match status" value="1"/>
</dbReference>
<keyword evidence="1" id="KW-0812">Transmembrane</keyword>
<evidence type="ECO:0000313" key="3">
    <source>
        <dbReference type="Proteomes" id="UP000019494"/>
    </source>
</evidence>
<dbReference type="AlphaFoldDB" id="W9GGQ5"/>
<dbReference type="GO" id="GO:0006814">
    <property type="term" value="P:sodium ion transport"/>
    <property type="evidence" value="ECO:0007669"/>
    <property type="project" value="InterPro"/>
</dbReference>
<dbReference type="PATRIC" id="fig|584657.3.peg.2862"/>
<dbReference type="PANTHER" id="PTHR11328:SF39">
    <property type="entry name" value="2,3-DIHYDROXYPROPANE-1-SULFONATE EXPORTER-RELATED"/>
    <property type="match status" value="1"/>
</dbReference>
<feature type="transmembrane region" description="Helical" evidence="1">
    <location>
        <begin position="12"/>
        <end position="34"/>
    </location>
</feature>
<dbReference type="RefSeq" id="WP_034718080.1">
    <property type="nucleotide sequence ID" value="NZ_AWQS01000130.1"/>
</dbReference>
<feature type="transmembrane region" description="Helical" evidence="1">
    <location>
        <begin position="369"/>
        <end position="387"/>
    </location>
</feature>
<dbReference type="Gene3D" id="1.20.1250.20">
    <property type="entry name" value="MFS general substrate transporter like domains"/>
    <property type="match status" value="2"/>
</dbReference>
<dbReference type="Proteomes" id="UP000019494">
    <property type="component" value="Unassembled WGS sequence"/>
</dbReference>
<dbReference type="CDD" id="cd17332">
    <property type="entry name" value="MFS_MelB_like"/>
    <property type="match status" value="1"/>
</dbReference>
<dbReference type="InterPro" id="IPR039672">
    <property type="entry name" value="MFS_2"/>
</dbReference>
<feature type="transmembrane region" description="Helical" evidence="1">
    <location>
        <begin position="258"/>
        <end position="281"/>
    </location>
</feature>
<dbReference type="NCBIfam" id="TIGR00792">
    <property type="entry name" value="gph"/>
    <property type="match status" value="1"/>
</dbReference>
<accession>W9GGQ5</accession>
<dbReference type="InterPro" id="IPR001927">
    <property type="entry name" value="Na/Gal_symport"/>
</dbReference>
<dbReference type="SUPFAM" id="SSF103473">
    <property type="entry name" value="MFS general substrate transporter"/>
    <property type="match status" value="1"/>
</dbReference>
<organism evidence="2 3">
    <name type="scientific">Intrasporangium chromatireducens Q5-1</name>
    <dbReference type="NCBI Taxonomy" id="584657"/>
    <lineage>
        <taxon>Bacteria</taxon>
        <taxon>Bacillati</taxon>
        <taxon>Actinomycetota</taxon>
        <taxon>Actinomycetes</taxon>
        <taxon>Micrococcales</taxon>
        <taxon>Intrasporangiaceae</taxon>
        <taxon>Intrasporangium</taxon>
    </lineage>
</organism>
<feature type="transmembrane region" description="Helical" evidence="1">
    <location>
        <begin position="235"/>
        <end position="252"/>
    </location>
</feature>
<sequence length="461" mass="49840">MARLPWHRVVGYGAGDAGCNVAFQMTGLFLLLYYTDVVGLSAADAGSIFLFVKFWDAFADIFAGRLVDRTMTRWGKFRPFLLWYSLPLLLMNLACFAIPDFSSYGARLAWGYVSYALLGLLYSLVNIPFGSLAGAMTQDPIERSKLAGARMVGSGFTILILSIFLAPRLKQAANLHATFLITASIFVLIGMAFFMFTFLTAKERVFREVPKVSLRDTWNTVRHNGPLARLCGSSLMYLTGQNVVSALAIFYARDYLRGSGTLLAVATIVTTGAVLYVGPFGPWVTRRLGKKRGFLIGCIGAVAGGVIVFLGRSNVPVAMTGLAVVGICMALLNTMTWALEADTVEYGEWQTGIRTEGATYAAFSFTRKVGQAVGAGLAGYALGYFGYLSSTRGANPVQSQHTLDGIMLTMAFLPAIFFALAAVVMLSYPLTEARHAELLREINARRAAGLTAAHLSAADRA</sequence>
<dbReference type="EMBL" id="AWQS01000130">
    <property type="protein sequence ID" value="EWT05260.1"/>
    <property type="molecule type" value="Genomic_DNA"/>
</dbReference>
<gene>
    <name evidence="2" type="ORF">N864_05915</name>
</gene>
<keyword evidence="3" id="KW-1185">Reference proteome</keyword>
<evidence type="ECO:0000256" key="1">
    <source>
        <dbReference type="SAM" id="Phobius"/>
    </source>
</evidence>
<comment type="caution">
    <text evidence="2">The sequence shown here is derived from an EMBL/GenBank/DDBJ whole genome shotgun (WGS) entry which is preliminary data.</text>
</comment>
<evidence type="ECO:0000313" key="2">
    <source>
        <dbReference type="EMBL" id="EWT05260.1"/>
    </source>
</evidence>
<dbReference type="PANTHER" id="PTHR11328">
    <property type="entry name" value="MAJOR FACILITATOR SUPERFAMILY DOMAIN-CONTAINING PROTEIN"/>
    <property type="match status" value="1"/>
</dbReference>
<proteinExistence type="predicted"/>
<feature type="transmembrane region" description="Helical" evidence="1">
    <location>
        <begin position="293"/>
        <end position="311"/>
    </location>
</feature>
<dbReference type="GO" id="GO:0008643">
    <property type="term" value="P:carbohydrate transport"/>
    <property type="evidence" value="ECO:0007669"/>
    <property type="project" value="InterPro"/>
</dbReference>
<feature type="transmembrane region" description="Helical" evidence="1">
    <location>
        <begin position="111"/>
        <end position="135"/>
    </location>
</feature>
<feature type="transmembrane region" description="Helical" evidence="1">
    <location>
        <begin position="147"/>
        <end position="166"/>
    </location>
</feature>
<dbReference type="GO" id="GO:0015293">
    <property type="term" value="F:symporter activity"/>
    <property type="evidence" value="ECO:0007669"/>
    <property type="project" value="InterPro"/>
</dbReference>
<dbReference type="GO" id="GO:0005886">
    <property type="term" value="C:plasma membrane"/>
    <property type="evidence" value="ECO:0007669"/>
    <property type="project" value="TreeGrafter"/>
</dbReference>
<keyword evidence="1" id="KW-1133">Transmembrane helix</keyword>
<name>W9GGQ5_9MICO</name>
<feature type="transmembrane region" description="Helical" evidence="1">
    <location>
        <begin position="178"/>
        <end position="201"/>
    </location>
</feature>
<protein>
    <submittedName>
        <fullName evidence="2">Glucuronide transporter</fullName>
    </submittedName>
</protein>
<reference evidence="3" key="1">
    <citation type="submission" date="2013-08" db="EMBL/GenBank/DDBJ databases">
        <title>Intrasporangium oryzae NRRL B-24470.</title>
        <authorList>
            <person name="Liu H."/>
            <person name="Wang G."/>
        </authorList>
    </citation>
    <scope>NUCLEOTIDE SEQUENCE [LARGE SCALE GENOMIC DNA]</scope>
    <source>
        <strain evidence="3">Q5-1</strain>
    </source>
</reference>
<feature type="transmembrane region" description="Helical" evidence="1">
    <location>
        <begin position="80"/>
        <end position="99"/>
    </location>
</feature>
<feature type="transmembrane region" description="Helical" evidence="1">
    <location>
        <begin position="407"/>
        <end position="430"/>
    </location>
</feature>
<dbReference type="InterPro" id="IPR036259">
    <property type="entry name" value="MFS_trans_sf"/>
</dbReference>
<feature type="transmembrane region" description="Helical" evidence="1">
    <location>
        <begin position="46"/>
        <end position="68"/>
    </location>
</feature>
<keyword evidence="1" id="KW-0472">Membrane</keyword>
<dbReference type="OrthoDB" id="3717977at2"/>